<dbReference type="InterPro" id="IPR006089">
    <property type="entry name" value="Acyl-CoA_DH_CS"/>
</dbReference>
<dbReference type="InterPro" id="IPR036250">
    <property type="entry name" value="AcylCo_DH-like_C"/>
</dbReference>
<evidence type="ECO:0000259" key="5">
    <source>
        <dbReference type="Pfam" id="PF00441"/>
    </source>
</evidence>
<gene>
    <name evidence="7" type="ORF">CYL18_10040</name>
</gene>
<dbReference type="RefSeq" id="WP_104849377.1">
    <property type="nucleotide sequence ID" value="NZ_PKOZ01000005.1"/>
</dbReference>
<evidence type="ECO:0000313" key="7">
    <source>
        <dbReference type="EMBL" id="PQD95117.1"/>
    </source>
</evidence>
<evidence type="ECO:0000256" key="1">
    <source>
        <dbReference type="ARBA" id="ARBA00001974"/>
    </source>
</evidence>
<dbReference type="PIRSF" id="PIRSF016578">
    <property type="entry name" value="HsaA"/>
    <property type="match status" value="1"/>
</dbReference>
<dbReference type="PANTHER" id="PTHR43884:SF12">
    <property type="entry name" value="ISOVALERYL-COA DEHYDROGENASE, MITOCHONDRIAL-RELATED"/>
    <property type="match status" value="1"/>
</dbReference>
<feature type="domain" description="Acyl-CoA dehydrogenase/oxidase C-terminal" evidence="5">
    <location>
        <begin position="224"/>
        <end position="349"/>
    </location>
</feature>
<dbReference type="Pfam" id="PF02771">
    <property type="entry name" value="Acyl-CoA_dh_N"/>
    <property type="match status" value="1"/>
</dbReference>
<keyword evidence="8" id="KW-1185">Reference proteome</keyword>
<comment type="similarity">
    <text evidence="2">Belongs to the acyl-CoA dehydrogenase family.</text>
</comment>
<dbReference type="PANTHER" id="PTHR43884">
    <property type="entry name" value="ACYL-COA DEHYDROGENASE"/>
    <property type="match status" value="1"/>
</dbReference>
<sequence>MVSFKPSDDEAAFIHVAKDFAFEFIRPAARETEKNRKVSQGMVKKLKEIGMDTLELPESFGGMELPILSQVQILEELASGDLATVQGFPGAGEAGAFIREAGDHPAFASFKKACQTGNVPTIAFCHRNQPKLTITHHEESYIIDGETVPLRMGQYAEYVLLHGKEQSGEDIILWLHNGPDASFKAVEGDYRLGLLSAGFACLSFRHASVSKESVIASGRDATKLAAQAMSRIRVMEAAKEVGLITGALDYTVEYTASRKAFGSEIAKFQGVSFNVAQMAIHVKGARHLVLYAAKQIDEGTSEAIFHSTQALQNAHRAVRFVTDSAVQLLGGHGYVQDHPVEKWMRDGQAQIAWLEQERDLNTYAGEWILDKAERGEAGDLVRTVSTSSPS</sequence>
<dbReference type="AlphaFoldDB" id="A0A2S7MZE4"/>
<comment type="caution">
    <text evidence="7">The sequence shown here is derived from an EMBL/GenBank/DDBJ whole genome shotgun (WGS) entry which is preliminary data.</text>
</comment>
<dbReference type="GO" id="GO:0050660">
    <property type="term" value="F:flavin adenine dinucleotide binding"/>
    <property type="evidence" value="ECO:0007669"/>
    <property type="project" value="InterPro"/>
</dbReference>
<keyword evidence="4" id="KW-0274">FAD</keyword>
<dbReference type="Pfam" id="PF00441">
    <property type="entry name" value="Acyl-CoA_dh_1"/>
    <property type="match status" value="1"/>
</dbReference>
<dbReference type="Gene3D" id="1.10.540.10">
    <property type="entry name" value="Acyl-CoA dehydrogenase/oxidase, N-terminal domain"/>
    <property type="match status" value="1"/>
</dbReference>
<organism evidence="7 8">
    <name type="scientific">Pradoshia eiseniae</name>
    <dbReference type="NCBI Taxonomy" id="2064768"/>
    <lineage>
        <taxon>Bacteria</taxon>
        <taxon>Bacillati</taxon>
        <taxon>Bacillota</taxon>
        <taxon>Bacilli</taxon>
        <taxon>Bacillales</taxon>
        <taxon>Bacillaceae</taxon>
        <taxon>Pradoshia</taxon>
    </lineage>
</organism>
<dbReference type="OrthoDB" id="2371581at2"/>
<accession>A0A2S7MZE4</accession>
<dbReference type="PROSITE" id="PS00073">
    <property type="entry name" value="ACYL_COA_DH_2"/>
    <property type="match status" value="1"/>
</dbReference>
<evidence type="ECO:0000313" key="8">
    <source>
        <dbReference type="Proteomes" id="UP000239663"/>
    </source>
</evidence>
<dbReference type="EMBL" id="PKOZ01000005">
    <property type="protein sequence ID" value="PQD95117.1"/>
    <property type="molecule type" value="Genomic_DNA"/>
</dbReference>
<feature type="domain" description="Acyl-CoA dehydrogenase/oxidase N-terminal" evidence="6">
    <location>
        <begin position="7"/>
        <end position="91"/>
    </location>
</feature>
<protein>
    <submittedName>
        <fullName evidence="7">Acyl-CoA dehydrogenase</fullName>
    </submittedName>
</protein>
<evidence type="ECO:0000256" key="3">
    <source>
        <dbReference type="ARBA" id="ARBA00022630"/>
    </source>
</evidence>
<evidence type="ECO:0000256" key="2">
    <source>
        <dbReference type="ARBA" id="ARBA00009347"/>
    </source>
</evidence>
<proteinExistence type="inferred from homology"/>
<dbReference type="InterPro" id="IPR037069">
    <property type="entry name" value="AcylCoA_DH/ox_N_sf"/>
</dbReference>
<dbReference type="Proteomes" id="UP000239663">
    <property type="component" value="Unassembled WGS sequence"/>
</dbReference>
<keyword evidence="3" id="KW-0285">Flavoprotein</keyword>
<dbReference type="InterPro" id="IPR009100">
    <property type="entry name" value="AcylCoA_DH/oxidase_NM_dom_sf"/>
</dbReference>
<evidence type="ECO:0000256" key="4">
    <source>
        <dbReference type="ARBA" id="ARBA00022827"/>
    </source>
</evidence>
<reference evidence="7 8" key="1">
    <citation type="submission" date="2017-12" db="EMBL/GenBank/DDBJ databases">
        <title>Taxonomic description and draft genome of Pradoshia cofamensis Gen. nov., sp. nov., a thermotolerant bacillale isolated from anterior gut of earthworm Eisenia fetida.</title>
        <authorList>
            <person name="Saha T."/>
            <person name="Chakraborty R."/>
        </authorList>
    </citation>
    <scope>NUCLEOTIDE SEQUENCE [LARGE SCALE GENOMIC DNA]</scope>
    <source>
        <strain evidence="7 8">EAG3</strain>
    </source>
</reference>
<dbReference type="InterPro" id="IPR009075">
    <property type="entry name" value="AcylCo_DH/oxidase_C"/>
</dbReference>
<comment type="cofactor">
    <cofactor evidence="1">
        <name>FAD</name>
        <dbReference type="ChEBI" id="CHEBI:57692"/>
    </cofactor>
</comment>
<name>A0A2S7MZE4_9BACI</name>
<evidence type="ECO:0000259" key="6">
    <source>
        <dbReference type="Pfam" id="PF02771"/>
    </source>
</evidence>
<dbReference type="Gene3D" id="1.20.140.10">
    <property type="entry name" value="Butyryl-CoA Dehydrogenase, subunit A, domain 3"/>
    <property type="match status" value="1"/>
</dbReference>
<dbReference type="InterPro" id="IPR013786">
    <property type="entry name" value="AcylCoA_DH/ox_N"/>
</dbReference>
<dbReference type="SUPFAM" id="SSF47203">
    <property type="entry name" value="Acyl-CoA dehydrogenase C-terminal domain-like"/>
    <property type="match status" value="1"/>
</dbReference>
<dbReference type="GO" id="GO:0003995">
    <property type="term" value="F:acyl-CoA dehydrogenase activity"/>
    <property type="evidence" value="ECO:0007669"/>
    <property type="project" value="InterPro"/>
</dbReference>
<dbReference type="SUPFAM" id="SSF56645">
    <property type="entry name" value="Acyl-CoA dehydrogenase NM domain-like"/>
    <property type="match status" value="1"/>
</dbReference>